<dbReference type="STRING" id="371731.Rsw2DRAFT_2557"/>
<feature type="signal peptide" evidence="1">
    <location>
        <begin position="1"/>
        <end position="21"/>
    </location>
</feature>
<dbReference type="Proteomes" id="UP000010121">
    <property type="component" value="Unassembled WGS sequence"/>
</dbReference>
<keyword evidence="1" id="KW-0732">Signal</keyword>
<sequence length="104" mass="10647">MRGTLPLLLALLVACSPTDMADKVGRRAAETVVLPVVGKYLPGPQAEVATRCVVDNASAAEVQALARDIAVQAGTSTVQTVLAIAARPETARCFAGAGLPPRLP</sequence>
<evidence type="ECO:0000256" key="1">
    <source>
        <dbReference type="SAM" id="SignalP"/>
    </source>
</evidence>
<dbReference type="RefSeq" id="WP_008031604.1">
    <property type="nucleotide sequence ID" value="NZ_ACYY01000018.1"/>
</dbReference>
<keyword evidence="3" id="KW-1185">Reference proteome</keyword>
<evidence type="ECO:0008006" key="4">
    <source>
        <dbReference type="Google" id="ProtNLM"/>
    </source>
</evidence>
<dbReference type="AlphaFoldDB" id="C8S3C9"/>
<comment type="caution">
    <text evidence="2">The sequence shown here is derived from an EMBL/GenBank/DDBJ whole genome shotgun (WGS) entry which is preliminary data.</text>
</comment>
<evidence type="ECO:0000313" key="2">
    <source>
        <dbReference type="EMBL" id="EEW24494.1"/>
    </source>
</evidence>
<proteinExistence type="predicted"/>
<dbReference type="OrthoDB" id="7867642at2"/>
<evidence type="ECO:0000313" key="3">
    <source>
        <dbReference type="Proteomes" id="UP000010121"/>
    </source>
</evidence>
<feature type="chain" id="PRO_5002989804" description="Lipoprotein" evidence="1">
    <location>
        <begin position="22"/>
        <end position="104"/>
    </location>
</feature>
<dbReference type="EMBL" id="ACYY01000018">
    <property type="protein sequence ID" value="EEW24494.1"/>
    <property type="molecule type" value="Genomic_DNA"/>
</dbReference>
<name>C8S3C9_9RHOB</name>
<accession>C8S3C9</accession>
<gene>
    <name evidence="2" type="ORF">Rsw2DRAFT_2557</name>
</gene>
<dbReference type="PROSITE" id="PS51257">
    <property type="entry name" value="PROKAR_LIPOPROTEIN"/>
    <property type="match status" value="1"/>
</dbReference>
<organism evidence="2 3">
    <name type="scientific">Rhodobacter ferrooxidans</name>
    <dbReference type="NCBI Taxonomy" id="371731"/>
    <lineage>
        <taxon>Bacteria</taxon>
        <taxon>Pseudomonadati</taxon>
        <taxon>Pseudomonadota</taxon>
        <taxon>Alphaproteobacteria</taxon>
        <taxon>Rhodobacterales</taxon>
        <taxon>Rhodobacter group</taxon>
        <taxon>Rhodobacter</taxon>
    </lineage>
</organism>
<reference evidence="2 3" key="1">
    <citation type="submission" date="2009-08" db="EMBL/GenBank/DDBJ databases">
        <title>The draft genome of Rhodobacter sp. SW2.</title>
        <authorList>
            <consortium name="US DOE Joint Genome Institute (JGI-PGF)"/>
            <person name="Lucas S."/>
            <person name="Copeland A."/>
            <person name="Lapidus A."/>
            <person name="Glavina del Rio T."/>
            <person name="Tice H."/>
            <person name="Bruce D."/>
            <person name="Goodwin L."/>
            <person name="Pitluck S."/>
            <person name="Larimer F."/>
            <person name="Land M.L."/>
            <person name="Hauser L."/>
            <person name="Emerson D."/>
        </authorList>
    </citation>
    <scope>NUCLEOTIDE SEQUENCE [LARGE SCALE GENOMIC DNA]</scope>
    <source>
        <strain evidence="2 3">SW2</strain>
    </source>
</reference>
<dbReference type="eggNOG" id="ENOG5030VPV">
    <property type="taxonomic scope" value="Bacteria"/>
</dbReference>
<protein>
    <recommendedName>
        <fullName evidence="4">Lipoprotein</fullName>
    </recommendedName>
</protein>